<evidence type="ECO:0000256" key="3">
    <source>
        <dbReference type="ARBA" id="ARBA00029596"/>
    </source>
</evidence>
<sequence>MHEIYDITDEISDEILEFFRHIDTSTIGHLTTDGYIPGISAQTGTARLIGRVMTVSLPKTDGGVLYHALVKSRPGDVIVVSMPEHTDYACWGELRTIAALVKNVAGMITDGCVTDIAALRALPFPVFATGISPITTCKQDLAGTINAPVTLAGQEVLPGSLAIGDEDGLFILSPAKAAEIMQPALEKQKRDAAKRDELLAKLRAG</sequence>
<dbReference type="SUPFAM" id="SSF89562">
    <property type="entry name" value="RraA-like"/>
    <property type="match status" value="1"/>
</dbReference>
<dbReference type="RefSeq" id="WP_101266807.1">
    <property type="nucleotide sequence ID" value="NZ_NWTK01000007.1"/>
</dbReference>
<proteinExistence type="predicted"/>
<organism evidence="6 7">
    <name type="scientific">Thalassospira marina</name>
    <dbReference type="NCBI Taxonomy" id="2048283"/>
    <lineage>
        <taxon>Bacteria</taxon>
        <taxon>Pseudomonadati</taxon>
        <taxon>Pseudomonadota</taxon>
        <taxon>Alphaproteobacteria</taxon>
        <taxon>Rhodospirillales</taxon>
        <taxon>Thalassospiraceae</taxon>
        <taxon>Thalassospira</taxon>
    </lineage>
</organism>
<reference evidence="6 7" key="1">
    <citation type="submission" date="2017-09" db="EMBL/GenBank/DDBJ databases">
        <title>Biodiversity and function of Thalassospira species in the particle-attached aromatic-hydrocarbon-degrading consortia from the surface seawater of the South China Sea.</title>
        <authorList>
            <person name="Dong C."/>
            <person name="Liu R."/>
            <person name="Shao Z."/>
        </authorList>
    </citation>
    <scope>NUCLEOTIDE SEQUENCE [LARGE SCALE GENOMIC DNA]</scope>
    <source>
        <strain evidence="6 7">CSC1P2</strain>
    </source>
</reference>
<dbReference type="Gene3D" id="3.50.30.40">
    <property type="entry name" value="Ribonuclease E inhibitor RraA/RraA-like"/>
    <property type="match status" value="1"/>
</dbReference>
<dbReference type="EMBL" id="NWTK01000007">
    <property type="protein sequence ID" value="PKR53740.1"/>
    <property type="molecule type" value="Genomic_DNA"/>
</dbReference>
<dbReference type="PANTHER" id="PTHR33254:SF4">
    <property type="entry name" value="4-HYDROXY-4-METHYL-2-OXOGLUTARATE ALDOLASE 3-RELATED"/>
    <property type="match status" value="1"/>
</dbReference>
<dbReference type="GO" id="GO:0046872">
    <property type="term" value="F:metal ion binding"/>
    <property type="evidence" value="ECO:0007669"/>
    <property type="project" value="UniProtKB-KW"/>
</dbReference>
<name>A0A2N3KT98_9PROT</name>
<dbReference type="Pfam" id="PF03737">
    <property type="entry name" value="RraA-like"/>
    <property type="match status" value="1"/>
</dbReference>
<dbReference type="InterPro" id="IPR036704">
    <property type="entry name" value="RraA/RraA-like_sf"/>
</dbReference>
<protein>
    <recommendedName>
        <fullName evidence="2">Putative 4-hydroxy-4-methyl-2-oxoglutarate aldolase</fullName>
    </recommendedName>
    <alternativeName>
        <fullName evidence="3">Regulator of ribonuclease activity homolog</fullName>
    </alternativeName>
    <alternativeName>
        <fullName evidence="4">RraA-like protein</fullName>
    </alternativeName>
</protein>
<dbReference type="OrthoDB" id="9812532at2"/>
<evidence type="ECO:0000256" key="4">
    <source>
        <dbReference type="ARBA" id="ARBA00030169"/>
    </source>
</evidence>
<accession>A0A2N3KT98</accession>
<comment type="caution">
    <text evidence="6">The sequence shown here is derived from an EMBL/GenBank/DDBJ whole genome shotgun (WGS) entry which is preliminary data.</text>
</comment>
<dbReference type="CDD" id="cd16841">
    <property type="entry name" value="RraA_family"/>
    <property type="match status" value="1"/>
</dbReference>
<gene>
    <name evidence="6" type="ORF">COO20_11970</name>
</gene>
<evidence type="ECO:0000256" key="1">
    <source>
        <dbReference type="ARBA" id="ARBA00001968"/>
    </source>
</evidence>
<keyword evidence="6" id="KW-0489">Methyltransferase</keyword>
<dbReference type="GO" id="GO:0008168">
    <property type="term" value="F:methyltransferase activity"/>
    <property type="evidence" value="ECO:0007669"/>
    <property type="project" value="UniProtKB-KW"/>
</dbReference>
<comment type="cofactor">
    <cofactor evidence="5">
        <name>Mg(2+)</name>
        <dbReference type="ChEBI" id="CHEBI:18420"/>
    </cofactor>
</comment>
<evidence type="ECO:0000256" key="5">
    <source>
        <dbReference type="PIRSR" id="PIRSR605493-1"/>
    </source>
</evidence>
<comment type="cofactor">
    <cofactor evidence="1">
        <name>a divalent metal cation</name>
        <dbReference type="ChEBI" id="CHEBI:60240"/>
    </cofactor>
</comment>
<evidence type="ECO:0000313" key="6">
    <source>
        <dbReference type="EMBL" id="PKR53740.1"/>
    </source>
</evidence>
<feature type="binding site" evidence="5">
    <location>
        <position position="115"/>
    </location>
    <ligand>
        <name>Mg(2+)</name>
        <dbReference type="ChEBI" id="CHEBI:18420"/>
    </ligand>
</feature>
<keyword evidence="5" id="KW-0460">Magnesium</keyword>
<dbReference type="GO" id="GO:0032259">
    <property type="term" value="P:methylation"/>
    <property type="evidence" value="ECO:0007669"/>
    <property type="project" value="UniProtKB-KW"/>
</dbReference>
<evidence type="ECO:0000256" key="2">
    <source>
        <dbReference type="ARBA" id="ARBA00016549"/>
    </source>
</evidence>
<dbReference type="AlphaFoldDB" id="A0A2N3KT98"/>
<keyword evidence="5" id="KW-0479">Metal-binding</keyword>
<dbReference type="PANTHER" id="PTHR33254">
    <property type="entry name" value="4-HYDROXY-4-METHYL-2-OXOGLUTARATE ALDOLASE 3-RELATED"/>
    <property type="match status" value="1"/>
</dbReference>
<evidence type="ECO:0000313" key="7">
    <source>
        <dbReference type="Proteomes" id="UP000233597"/>
    </source>
</evidence>
<dbReference type="InterPro" id="IPR005493">
    <property type="entry name" value="RraA/RraA-like"/>
</dbReference>
<keyword evidence="6" id="KW-0808">Transferase</keyword>
<dbReference type="Proteomes" id="UP000233597">
    <property type="component" value="Unassembled WGS sequence"/>
</dbReference>